<accession>A0A336MYN9</accession>
<gene>
    <name evidence="2" type="primary">CSON010236</name>
</gene>
<reference evidence="2" key="1">
    <citation type="submission" date="2018-07" db="EMBL/GenBank/DDBJ databases">
        <authorList>
            <person name="Quirk P.G."/>
            <person name="Krulwich T.A."/>
        </authorList>
    </citation>
    <scope>NUCLEOTIDE SEQUENCE</scope>
</reference>
<proteinExistence type="predicted"/>
<name>A0A336MYN9_CULSO</name>
<protein>
    <submittedName>
        <fullName evidence="2">CSON010236 protein</fullName>
    </submittedName>
</protein>
<organism evidence="2">
    <name type="scientific">Culicoides sonorensis</name>
    <name type="common">Biting midge</name>
    <dbReference type="NCBI Taxonomy" id="179676"/>
    <lineage>
        <taxon>Eukaryota</taxon>
        <taxon>Metazoa</taxon>
        <taxon>Ecdysozoa</taxon>
        <taxon>Arthropoda</taxon>
        <taxon>Hexapoda</taxon>
        <taxon>Insecta</taxon>
        <taxon>Pterygota</taxon>
        <taxon>Neoptera</taxon>
        <taxon>Endopterygota</taxon>
        <taxon>Diptera</taxon>
        <taxon>Nematocera</taxon>
        <taxon>Chironomoidea</taxon>
        <taxon>Ceratopogonidae</taxon>
        <taxon>Ceratopogoninae</taxon>
        <taxon>Culicoides</taxon>
        <taxon>Monoculicoides</taxon>
    </lineage>
</organism>
<dbReference type="EMBL" id="UFQT01004120">
    <property type="protein sequence ID" value="SSX35514.1"/>
    <property type="molecule type" value="Genomic_DNA"/>
</dbReference>
<evidence type="ECO:0000256" key="1">
    <source>
        <dbReference type="SAM" id="MobiDB-lite"/>
    </source>
</evidence>
<feature type="region of interest" description="Disordered" evidence="1">
    <location>
        <begin position="88"/>
        <end position="117"/>
    </location>
</feature>
<dbReference type="VEuPathDB" id="VectorBase:CSON010236"/>
<evidence type="ECO:0000313" key="2">
    <source>
        <dbReference type="EMBL" id="SSX35514.1"/>
    </source>
</evidence>
<sequence length="117" mass="14020">MSFMMMMIQLKSFFSHILCIHEVKNAFKSHNLWRNRSQYEDLWSSCESMKMREMLPTALSVGLYEFNLTFEGNHFRAYFVLQDSEVQKGNGKKLGTRHTSSNTWRRHGYKSKRYDSY</sequence>
<dbReference type="AlphaFoldDB" id="A0A336MYN9"/>